<dbReference type="GO" id="GO:0051607">
    <property type="term" value="P:defense response to virus"/>
    <property type="evidence" value="ECO:0007669"/>
    <property type="project" value="UniProtKB-KW"/>
</dbReference>
<evidence type="ECO:0000256" key="7">
    <source>
        <dbReference type="ARBA" id="ARBA00023118"/>
    </source>
</evidence>
<evidence type="ECO:0000256" key="3">
    <source>
        <dbReference type="ARBA" id="ARBA00022801"/>
    </source>
</evidence>
<dbReference type="GO" id="GO:0051536">
    <property type="term" value="F:iron-sulfur cluster binding"/>
    <property type="evidence" value="ECO:0007669"/>
    <property type="project" value="UniProtKB-KW"/>
</dbReference>
<dbReference type="eggNOG" id="COG1468">
    <property type="taxonomic scope" value="Bacteria"/>
</dbReference>
<dbReference type="GO" id="GO:0004527">
    <property type="term" value="F:exonuclease activity"/>
    <property type="evidence" value="ECO:0007669"/>
    <property type="project" value="UniProtKB-KW"/>
</dbReference>
<dbReference type="AlphaFoldDB" id="D5XAX3"/>
<evidence type="ECO:0000256" key="6">
    <source>
        <dbReference type="ARBA" id="ARBA00023014"/>
    </source>
</evidence>
<sequence length="167" mass="19380">MDASLHITGTLIWYYFICHREVWLMARQINPDEDNPNVDLGRFIQEQTYPREKKEISLGHIKLDIVHKGKDGLVIGEVKKSSKFEASARMQLAYYLAELEKAGLTAKGELRFPKEKRRETVELTDELRAKLDAAVRDILRIVYLDGPPPPVRVRWCKNCAYAEFCWS</sequence>
<proteinExistence type="inferred from homology"/>
<keyword evidence="1 9" id="KW-0540">Nuclease</keyword>
<dbReference type="HOGENOM" id="CLU_133784_0_0_9"/>
<keyword evidence="3 9" id="KW-0378">Hydrolase</keyword>
<comment type="similarity">
    <text evidence="9">Belongs to the CRISPR-associated exonuclease Cas4 family.</text>
</comment>
<comment type="cofactor">
    <cofactor evidence="9">
        <name>iron-sulfur cluster</name>
        <dbReference type="ChEBI" id="CHEBI:30408"/>
    </cofactor>
</comment>
<organism evidence="11 12">
    <name type="scientific">Thermincola potens (strain JR)</name>
    <dbReference type="NCBI Taxonomy" id="635013"/>
    <lineage>
        <taxon>Bacteria</taxon>
        <taxon>Bacillati</taxon>
        <taxon>Bacillota</taxon>
        <taxon>Clostridia</taxon>
        <taxon>Eubacteriales</taxon>
        <taxon>Thermincolaceae</taxon>
        <taxon>Thermincola</taxon>
    </lineage>
</organism>
<dbReference type="KEGG" id="tjr:TherJR_2490"/>
<evidence type="ECO:0000256" key="9">
    <source>
        <dbReference type="RuleBase" id="RU365022"/>
    </source>
</evidence>
<dbReference type="EMBL" id="CP002028">
    <property type="protein sequence ID" value="ADG83327.1"/>
    <property type="molecule type" value="Genomic_DNA"/>
</dbReference>
<dbReference type="InterPro" id="IPR011604">
    <property type="entry name" value="PDDEXK-like_dom_sf"/>
</dbReference>
<keyword evidence="4 9" id="KW-0269">Exonuclease</keyword>
<dbReference type="Pfam" id="PF01930">
    <property type="entry name" value="Cas_Cas4"/>
    <property type="match status" value="1"/>
</dbReference>
<keyword evidence="6 9" id="KW-0411">Iron-sulfur</keyword>
<feature type="domain" description="DUF83" evidence="10">
    <location>
        <begin position="8"/>
        <end position="167"/>
    </location>
</feature>
<evidence type="ECO:0000256" key="2">
    <source>
        <dbReference type="ARBA" id="ARBA00022723"/>
    </source>
</evidence>
<evidence type="ECO:0000259" key="10">
    <source>
        <dbReference type="Pfam" id="PF01930"/>
    </source>
</evidence>
<dbReference type="InterPro" id="IPR013343">
    <property type="entry name" value="CRISPR-assoc_prot_Cas4"/>
</dbReference>
<evidence type="ECO:0000256" key="4">
    <source>
        <dbReference type="ARBA" id="ARBA00022839"/>
    </source>
</evidence>
<dbReference type="InterPro" id="IPR022765">
    <property type="entry name" value="Dna2/Cas4_DUF83"/>
</dbReference>
<comment type="function">
    <text evidence="9">CRISPR (clustered regularly interspaced short palindromic repeat) is an adaptive immune system that provides protection against mobile genetic elements (viruses, transposable elements and conjugative plasmids). CRISPR clusters contain sequences complementary to antecedent mobile elements and target invading nucleic acids. CRISPR clusters are transcribed and processed into CRISPR RNA (crRNA).</text>
</comment>
<dbReference type="Gene3D" id="3.90.320.10">
    <property type="match status" value="1"/>
</dbReference>
<name>D5XAX3_THEPJ</name>
<dbReference type="GO" id="GO:0046872">
    <property type="term" value="F:metal ion binding"/>
    <property type="evidence" value="ECO:0007669"/>
    <property type="project" value="UniProtKB-KW"/>
</dbReference>
<evidence type="ECO:0000256" key="8">
    <source>
        <dbReference type="ARBA" id="ARBA00023211"/>
    </source>
</evidence>
<evidence type="ECO:0000256" key="1">
    <source>
        <dbReference type="ARBA" id="ARBA00022722"/>
    </source>
</evidence>
<protein>
    <recommendedName>
        <fullName evidence="9">CRISPR-associated exonuclease Cas4</fullName>
        <ecNumber evidence="9">3.1.12.1</ecNumber>
    </recommendedName>
</protein>
<dbReference type="STRING" id="635013.TherJR_2490"/>
<gene>
    <name evidence="11" type="ordered locus">TherJR_2490</name>
</gene>
<keyword evidence="5 9" id="KW-0408">Iron</keyword>
<accession>D5XAX3</accession>
<evidence type="ECO:0000256" key="5">
    <source>
        <dbReference type="ARBA" id="ARBA00023004"/>
    </source>
</evidence>
<keyword evidence="12" id="KW-1185">Reference proteome</keyword>
<comment type="cofactor">
    <cofactor evidence="9">
        <name>Mg(2+)</name>
        <dbReference type="ChEBI" id="CHEBI:18420"/>
    </cofactor>
    <cofactor evidence="9">
        <name>Mn(2+)</name>
        <dbReference type="ChEBI" id="CHEBI:29035"/>
    </cofactor>
    <text evidence="9">Mg(2+) or Mn(2+) required for ssDNA cleavage activity.</text>
</comment>
<reference evidence="11 12" key="1">
    <citation type="submission" date="2010-05" db="EMBL/GenBank/DDBJ databases">
        <title>Complete sequence of Thermincola sp. JR.</title>
        <authorList>
            <consortium name="US DOE Joint Genome Institute"/>
            <person name="Lucas S."/>
            <person name="Copeland A."/>
            <person name="Lapidus A."/>
            <person name="Cheng J.-F."/>
            <person name="Bruce D."/>
            <person name="Goodwin L."/>
            <person name="Pitluck S."/>
            <person name="Chertkov O."/>
            <person name="Detter J.C."/>
            <person name="Han C."/>
            <person name="Tapia R."/>
            <person name="Land M."/>
            <person name="Hauser L."/>
            <person name="Kyrpides N."/>
            <person name="Mikhailova N."/>
            <person name="Hazen T.C."/>
            <person name="Woyke T."/>
        </authorList>
    </citation>
    <scope>NUCLEOTIDE SEQUENCE [LARGE SCALE GENOMIC DNA]</scope>
    <source>
        <strain evidence="11 12">JR</strain>
    </source>
</reference>
<dbReference type="RefSeq" id="WP_013121321.1">
    <property type="nucleotide sequence ID" value="NC_014152.1"/>
</dbReference>
<evidence type="ECO:0000313" key="11">
    <source>
        <dbReference type="EMBL" id="ADG83327.1"/>
    </source>
</evidence>
<evidence type="ECO:0000313" key="12">
    <source>
        <dbReference type="Proteomes" id="UP000002377"/>
    </source>
</evidence>
<keyword evidence="8 9" id="KW-0464">Manganese</keyword>
<keyword evidence="2 9" id="KW-0479">Metal-binding</keyword>
<dbReference type="PANTHER" id="PTHR37168:SF2">
    <property type="entry name" value="CRISPR-ASSOCIATED EXONUCLEASE CAS4"/>
    <property type="match status" value="1"/>
</dbReference>
<dbReference type="NCBIfam" id="TIGR00372">
    <property type="entry name" value="cas4"/>
    <property type="match status" value="1"/>
</dbReference>
<dbReference type="OrthoDB" id="9794720at2"/>
<dbReference type="EC" id="3.1.12.1" evidence="9"/>
<keyword evidence="7 9" id="KW-0051">Antiviral defense</keyword>
<dbReference type="Proteomes" id="UP000002377">
    <property type="component" value="Chromosome"/>
</dbReference>
<dbReference type="PANTHER" id="PTHR37168">
    <property type="entry name" value="CRISPR-ASSOCIATED EXONUCLEASE CAS4"/>
    <property type="match status" value="1"/>
</dbReference>